<sequence>MSTSLEIKIFALDAKQVVLACPSKLIKFSFISQELTRTLRKLWSAKEIIELSITYVVYQI</sequence>
<keyword evidence="1" id="KW-1185">Reference proteome</keyword>
<reference evidence="2" key="1">
    <citation type="submission" date="2022-11" db="UniProtKB">
        <authorList>
            <consortium name="WormBaseParasite"/>
        </authorList>
    </citation>
    <scope>IDENTIFICATION</scope>
</reference>
<protein>
    <submittedName>
        <fullName evidence="2">Uncharacterized protein</fullName>
    </submittedName>
</protein>
<dbReference type="AlphaFoldDB" id="A0A915KAS3"/>
<dbReference type="WBParaSite" id="nRc.2.0.1.t35018-RA">
    <property type="protein sequence ID" value="nRc.2.0.1.t35018-RA"/>
    <property type="gene ID" value="nRc.2.0.1.g35018"/>
</dbReference>
<dbReference type="Proteomes" id="UP000887565">
    <property type="component" value="Unplaced"/>
</dbReference>
<evidence type="ECO:0000313" key="1">
    <source>
        <dbReference type="Proteomes" id="UP000887565"/>
    </source>
</evidence>
<name>A0A915KAS3_ROMCU</name>
<proteinExistence type="predicted"/>
<accession>A0A915KAS3</accession>
<organism evidence="1 2">
    <name type="scientific">Romanomermis culicivorax</name>
    <name type="common">Nematode worm</name>
    <dbReference type="NCBI Taxonomy" id="13658"/>
    <lineage>
        <taxon>Eukaryota</taxon>
        <taxon>Metazoa</taxon>
        <taxon>Ecdysozoa</taxon>
        <taxon>Nematoda</taxon>
        <taxon>Enoplea</taxon>
        <taxon>Dorylaimia</taxon>
        <taxon>Mermithida</taxon>
        <taxon>Mermithoidea</taxon>
        <taxon>Mermithidae</taxon>
        <taxon>Romanomermis</taxon>
    </lineage>
</organism>
<evidence type="ECO:0000313" key="2">
    <source>
        <dbReference type="WBParaSite" id="nRc.2.0.1.t35018-RA"/>
    </source>
</evidence>